<dbReference type="PANTHER" id="PTHR31145">
    <property type="entry name" value="INTEGRAL MEMBRANE PROTEIN (AFU_ORTHOLOGUE AFUA_7G01610)"/>
    <property type="match status" value="1"/>
</dbReference>
<keyword evidence="3" id="KW-1185">Reference proteome</keyword>
<dbReference type="GO" id="GO:0055085">
    <property type="term" value="P:transmembrane transport"/>
    <property type="evidence" value="ECO:0007669"/>
    <property type="project" value="TreeGrafter"/>
</dbReference>
<protein>
    <recommendedName>
        <fullName evidence="1">TRP C-terminal domain-containing protein</fullName>
    </recommendedName>
</protein>
<gene>
    <name evidence="2" type="ORF">BG006_004695</name>
</gene>
<feature type="domain" description="TRP C-terminal" evidence="1">
    <location>
        <begin position="19"/>
        <end position="93"/>
    </location>
</feature>
<reference evidence="2" key="1">
    <citation type="journal article" date="2020" name="Fungal Divers.">
        <title>Resolving the Mortierellaceae phylogeny through synthesis of multi-gene phylogenetics and phylogenomics.</title>
        <authorList>
            <person name="Vandepol N."/>
            <person name="Liber J."/>
            <person name="Desiro A."/>
            <person name="Na H."/>
            <person name="Kennedy M."/>
            <person name="Barry K."/>
            <person name="Grigoriev I.V."/>
            <person name="Miller A.N."/>
            <person name="O'Donnell K."/>
            <person name="Stajich J.E."/>
            <person name="Bonito G."/>
        </authorList>
    </citation>
    <scope>NUCLEOTIDE SEQUENCE</scope>
    <source>
        <strain evidence="2">NVP1</strain>
    </source>
</reference>
<evidence type="ECO:0000313" key="2">
    <source>
        <dbReference type="EMBL" id="KAF9332435.1"/>
    </source>
</evidence>
<name>A0A9P5SLE9_9FUNG</name>
<evidence type="ECO:0000259" key="1">
    <source>
        <dbReference type="Pfam" id="PF06011"/>
    </source>
</evidence>
<dbReference type="InterPro" id="IPR040241">
    <property type="entry name" value="TRP_Flc/Pkd2-like"/>
</dbReference>
<dbReference type="PANTHER" id="PTHR31145:SF6">
    <property type="entry name" value="INTEGRAL MEMBRANE PROTEIN (AFU_ORTHOLOGUE AFUA_7G01610)"/>
    <property type="match status" value="1"/>
</dbReference>
<sequence>MASVNTALGLLPLALAAYSGGISLAATIMRAAIGNGFLGAVATYGLASEAISVHTPGFFDVIFYTQFILMTGQLAINYPSFYSTFTALFHWSFLGFKDSLAGEGPANATFVLTYGGAGSVNQINSPLNGSWSSAGIGNNINHDNNKRSMNDLRVSPLPAVAEYFIHDLRMIPSGSPLQRQQVTPMISLW</sequence>
<dbReference type="InterPro" id="IPR010308">
    <property type="entry name" value="TRP_C"/>
</dbReference>
<proteinExistence type="predicted"/>
<dbReference type="Pfam" id="PF06011">
    <property type="entry name" value="TRP"/>
    <property type="match status" value="1"/>
</dbReference>
<organism evidence="2 3">
    <name type="scientific">Podila minutissima</name>
    <dbReference type="NCBI Taxonomy" id="64525"/>
    <lineage>
        <taxon>Eukaryota</taxon>
        <taxon>Fungi</taxon>
        <taxon>Fungi incertae sedis</taxon>
        <taxon>Mucoromycota</taxon>
        <taxon>Mortierellomycotina</taxon>
        <taxon>Mortierellomycetes</taxon>
        <taxon>Mortierellales</taxon>
        <taxon>Mortierellaceae</taxon>
        <taxon>Podila</taxon>
    </lineage>
</organism>
<dbReference type="Proteomes" id="UP000696485">
    <property type="component" value="Unassembled WGS sequence"/>
</dbReference>
<dbReference type="AlphaFoldDB" id="A0A9P5SLE9"/>
<dbReference type="EMBL" id="JAAAUY010000260">
    <property type="protein sequence ID" value="KAF9332435.1"/>
    <property type="molecule type" value="Genomic_DNA"/>
</dbReference>
<dbReference type="GO" id="GO:0016020">
    <property type="term" value="C:membrane"/>
    <property type="evidence" value="ECO:0007669"/>
    <property type="project" value="TreeGrafter"/>
</dbReference>
<comment type="caution">
    <text evidence="2">The sequence shown here is derived from an EMBL/GenBank/DDBJ whole genome shotgun (WGS) entry which is preliminary data.</text>
</comment>
<evidence type="ECO:0000313" key="3">
    <source>
        <dbReference type="Proteomes" id="UP000696485"/>
    </source>
</evidence>
<accession>A0A9P5SLE9</accession>